<reference evidence="5" key="3">
    <citation type="submission" date="2025-09" db="UniProtKB">
        <authorList>
            <consortium name="Ensembl"/>
        </authorList>
    </citation>
    <scope>IDENTIFICATION</scope>
</reference>
<dbReference type="PROSITE" id="PS00530">
    <property type="entry name" value="RNASE_T2_1"/>
    <property type="match status" value="1"/>
</dbReference>
<dbReference type="GO" id="GO:0033897">
    <property type="term" value="F:ribonuclease T2 activity"/>
    <property type="evidence" value="ECO:0007669"/>
    <property type="project" value="InterPro"/>
</dbReference>
<dbReference type="GO" id="GO:0006401">
    <property type="term" value="P:RNA catabolic process"/>
    <property type="evidence" value="ECO:0007669"/>
    <property type="project" value="TreeGrafter"/>
</dbReference>
<evidence type="ECO:0000256" key="2">
    <source>
        <dbReference type="ARBA" id="ARBA00007469"/>
    </source>
</evidence>
<dbReference type="GeneTree" id="ENSGT00640000091563"/>
<feature type="signal peptide" evidence="4">
    <location>
        <begin position="1"/>
        <end position="18"/>
    </location>
</feature>
<dbReference type="InterPro" id="IPR001568">
    <property type="entry name" value="RNase_T2-like"/>
</dbReference>
<evidence type="ECO:0000313" key="5">
    <source>
        <dbReference type="Ensembl" id="ENSCSEP00000024634.1"/>
    </source>
</evidence>
<protein>
    <submittedName>
        <fullName evidence="5">Ribonuclease T2, like</fullName>
    </submittedName>
</protein>
<evidence type="ECO:0000313" key="6">
    <source>
        <dbReference type="Proteomes" id="UP000265120"/>
    </source>
</evidence>
<dbReference type="InterPro" id="IPR036430">
    <property type="entry name" value="RNase_T2-like_sf"/>
</dbReference>
<evidence type="ECO:0000256" key="3">
    <source>
        <dbReference type="RuleBase" id="RU004328"/>
    </source>
</evidence>
<evidence type="ECO:0000256" key="4">
    <source>
        <dbReference type="SAM" id="SignalP"/>
    </source>
</evidence>
<dbReference type="InParanoid" id="A0A3P8WD68"/>
<organism evidence="5 6">
    <name type="scientific">Cynoglossus semilaevis</name>
    <name type="common">Tongue sole</name>
    <dbReference type="NCBI Taxonomy" id="244447"/>
    <lineage>
        <taxon>Eukaryota</taxon>
        <taxon>Metazoa</taxon>
        <taxon>Chordata</taxon>
        <taxon>Craniata</taxon>
        <taxon>Vertebrata</taxon>
        <taxon>Euteleostomi</taxon>
        <taxon>Actinopterygii</taxon>
        <taxon>Neopterygii</taxon>
        <taxon>Teleostei</taxon>
        <taxon>Neoteleostei</taxon>
        <taxon>Acanthomorphata</taxon>
        <taxon>Carangaria</taxon>
        <taxon>Pleuronectiformes</taxon>
        <taxon>Pleuronectoidei</taxon>
        <taxon>Cynoglossidae</taxon>
        <taxon>Cynoglossinae</taxon>
        <taxon>Cynoglossus</taxon>
    </lineage>
</organism>
<dbReference type="Proteomes" id="UP000265120">
    <property type="component" value="Chromosome 4"/>
</dbReference>
<accession>A0A3P8WD68</accession>
<dbReference type="InterPro" id="IPR033130">
    <property type="entry name" value="RNase_T2_His_AS_2"/>
</dbReference>
<dbReference type="STRING" id="244447.ENSCSEP00000024634"/>
<dbReference type="GO" id="GO:0005576">
    <property type="term" value="C:extracellular region"/>
    <property type="evidence" value="ECO:0007669"/>
    <property type="project" value="TreeGrafter"/>
</dbReference>
<dbReference type="Ensembl" id="ENSCSET00000024965.1">
    <property type="protein sequence ID" value="ENSCSEP00000024634.1"/>
    <property type="gene ID" value="ENSCSEG00000015722.1"/>
</dbReference>
<dbReference type="PANTHER" id="PTHR11240:SF85">
    <property type="entry name" value="RIBONUCLEASE T2"/>
    <property type="match status" value="1"/>
</dbReference>
<reference evidence="5 6" key="1">
    <citation type="journal article" date="2014" name="Nat. Genet.">
        <title>Whole-genome sequence of a flatfish provides insights into ZW sex chromosome evolution and adaptation to a benthic lifestyle.</title>
        <authorList>
            <person name="Chen S."/>
            <person name="Zhang G."/>
            <person name="Shao C."/>
            <person name="Huang Q."/>
            <person name="Liu G."/>
            <person name="Zhang P."/>
            <person name="Song W."/>
            <person name="An N."/>
            <person name="Chalopin D."/>
            <person name="Volff J.N."/>
            <person name="Hong Y."/>
            <person name="Li Q."/>
            <person name="Sha Z."/>
            <person name="Zhou H."/>
            <person name="Xie M."/>
            <person name="Yu Q."/>
            <person name="Liu Y."/>
            <person name="Xiang H."/>
            <person name="Wang N."/>
            <person name="Wu K."/>
            <person name="Yang C."/>
            <person name="Zhou Q."/>
            <person name="Liao X."/>
            <person name="Yang L."/>
            <person name="Hu Q."/>
            <person name="Zhang J."/>
            <person name="Meng L."/>
            <person name="Jin L."/>
            <person name="Tian Y."/>
            <person name="Lian J."/>
            <person name="Yang J."/>
            <person name="Miao G."/>
            <person name="Liu S."/>
            <person name="Liang Z."/>
            <person name="Yan F."/>
            <person name="Li Y."/>
            <person name="Sun B."/>
            <person name="Zhang H."/>
            <person name="Zhang J."/>
            <person name="Zhu Y."/>
            <person name="Du M."/>
            <person name="Zhao Y."/>
            <person name="Schartl M."/>
            <person name="Tang Q."/>
            <person name="Wang J."/>
        </authorList>
    </citation>
    <scope>NUCLEOTIDE SEQUENCE</scope>
</reference>
<dbReference type="PANTHER" id="PTHR11240">
    <property type="entry name" value="RIBONUCLEASE T2"/>
    <property type="match status" value="1"/>
</dbReference>
<comment type="subcellular location">
    <subcellularLocation>
        <location evidence="1">Lysosome lumen</location>
    </subcellularLocation>
</comment>
<dbReference type="GO" id="GO:0003723">
    <property type="term" value="F:RNA binding"/>
    <property type="evidence" value="ECO:0007669"/>
    <property type="project" value="InterPro"/>
</dbReference>
<proteinExistence type="inferred from homology"/>
<reference evidence="5" key="2">
    <citation type="submission" date="2025-08" db="UniProtKB">
        <authorList>
            <consortium name="Ensembl"/>
        </authorList>
    </citation>
    <scope>IDENTIFICATION</scope>
</reference>
<sequence length="254" mass="29459">MRLVLPVLLSSVLVLVTASDWDDHRHDGQESSPNNDMSPCNWKCLLFTLQWPGSFCLSLSKGTGCRIPQSINTWTIHGLWPVHPNSCCDCWHMYPSDVQELEEELTQHWPSLLKSKSNFHFWRDEWKKHGVCAACAEGMNSPFKYFQICLKLQRQLDIQKSLEDGGITPSCQRPYKFPHFLSAPVSSFKGREVWFQVKTSMSRNLTTSCQYHDDSEEQWSRGPRRSFSHAHPCPPQLPFYYFPINHEQPDQPCN</sequence>
<dbReference type="Gene3D" id="3.90.730.10">
    <property type="entry name" value="Ribonuclease T2-like"/>
    <property type="match status" value="1"/>
</dbReference>
<name>A0A3P8WD68_CYNSE</name>
<keyword evidence="4" id="KW-0732">Signal</keyword>
<dbReference type="OMA" id="FYYFPIN"/>
<evidence type="ECO:0000256" key="1">
    <source>
        <dbReference type="ARBA" id="ARBA00004227"/>
    </source>
</evidence>
<dbReference type="SUPFAM" id="SSF55895">
    <property type="entry name" value="Ribonuclease Rh-like"/>
    <property type="match status" value="1"/>
</dbReference>
<dbReference type="PROSITE" id="PS00531">
    <property type="entry name" value="RNASE_T2_2"/>
    <property type="match status" value="1"/>
</dbReference>
<feature type="chain" id="PRO_5018023660" evidence="4">
    <location>
        <begin position="19"/>
        <end position="254"/>
    </location>
</feature>
<comment type="similarity">
    <text evidence="2 3">Belongs to the RNase T2 family.</text>
</comment>
<dbReference type="GO" id="GO:0043202">
    <property type="term" value="C:lysosomal lumen"/>
    <property type="evidence" value="ECO:0007669"/>
    <property type="project" value="UniProtKB-SubCell"/>
</dbReference>
<dbReference type="InterPro" id="IPR018188">
    <property type="entry name" value="RNase_T2_His_AS_1"/>
</dbReference>
<dbReference type="AlphaFoldDB" id="A0A3P8WD68"/>
<keyword evidence="6" id="KW-1185">Reference proteome</keyword>
<dbReference type="Pfam" id="PF00445">
    <property type="entry name" value="Ribonuclease_T2"/>
    <property type="match status" value="1"/>
</dbReference>